<evidence type="ECO:0000313" key="2">
    <source>
        <dbReference type="EMBL" id="SFT76324.1"/>
    </source>
</evidence>
<dbReference type="SUPFAM" id="SSF50242">
    <property type="entry name" value="TIMP-like"/>
    <property type="match status" value="1"/>
</dbReference>
<name>A0A1I7AN55_9FLAO</name>
<dbReference type="OrthoDB" id="827860at2"/>
<feature type="signal peptide" evidence="1">
    <location>
        <begin position="1"/>
        <end position="19"/>
    </location>
</feature>
<dbReference type="Gene3D" id="2.40.50.120">
    <property type="match status" value="1"/>
</dbReference>
<dbReference type="EMBL" id="FPAS01000003">
    <property type="protein sequence ID" value="SFT76324.1"/>
    <property type="molecule type" value="Genomic_DNA"/>
</dbReference>
<dbReference type="Proteomes" id="UP000236454">
    <property type="component" value="Unassembled WGS sequence"/>
</dbReference>
<evidence type="ECO:0008006" key="4">
    <source>
        <dbReference type="Google" id="ProtNLM"/>
    </source>
</evidence>
<dbReference type="RefSeq" id="WP_090249538.1">
    <property type="nucleotide sequence ID" value="NZ_FPAS01000003.1"/>
</dbReference>
<accession>A0A1I7AN55</accession>
<reference evidence="2 3" key="1">
    <citation type="submission" date="2016-10" db="EMBL/GenBank/DDBJ databases">
        <authorList>
            <person name="de Groot N.N."/>
        </authorList>
    </citation>
    <scope>NUCLEOTIDE SEQUENCE [LARGE SCALE GENOMIC DNA]</scope>
    <source>
        <strain evidence="2 3">CGMCC 1.7005</strain>
    </source>
</reference>
<keyword evidence="1" id="KW-0732">Signal</keyword>
<evidence type="ECO:0000256" key="1">
    <source>
        <dbReference type="SAM" id="SignalP"/>
    </source>
</evidence>
<dbReference type="PROSITE" id="PS51257">
    <property type="entry name" value="PROKAR_LIPOPROTEIN"/>
    <property type="match status" value="1"/>
</dbReference>
<dbReference type="STRING" id="477690.SAMN05216474_2247"/>
<dbReference type="AlphaFoldDB" id="A0A1I7AN55"/>
<protein>
    <recommendedName>
        <fullName evidence="4">Tissue inhibitor of metalloproteinase</fullName>
    </recommendedName>
</protein>
<sequence length="159" mass="17564">MKKFIGAFIGLLASIQVIACSCLPIDTLTQKEYEEAADIFIGKAIRVDTLLEQNVIAITFKVKKEIKGAETKEVIVTTPISSAACGLSISKGDVWYIFGSVKNGQLRANMCGRHKDLTKAPCGLFSKEKEAIKYEKIRYKENKASIKKELDLISTMKKG</sequence>
<dbReference type="InterPro" id="IPR008993">
    <property type="entry name" value="TIMP-like_OB-fold"/>
</dbReference>
<proteinExistence type="predicted"/>
<keyword evidence="3" id="KW-1185">Reference proteome</keyword>
<organism evidence="2 3">
    <name type="scientific">Lishizhenia tianjinensis</name>
    <dbReference type="NCBI Taxonomy" id="477690"/>
    <lineage>
        <taxon>Bacteria</taxon>
        <taxon>Pseudomonadati</taxon>
        <taxon>Bacteroidota</taxon>
        <taxon>Flavobacteriia</taxon>
        <taxon>Flavobacteriales</taxon>
        <taxon>Crocinitomicaceae</taxon>
        <taxon>Lishizhenia</taxon>
    </lineage>
</organism>
<evidence type="ECO:0000313" key="3">
    <source>
        <dbReference type="Proteomes" id="UP000236454"/>
    </source>
</evidence>
<gene>
    <name evidence="2" type="ORF">SAMN05216474_2247</name>
</gene>
<feature type="chain" id="PRO_5014699310" description="Tissue inhibitor of metalloproteinase" evidence="1">
    <location>
        <begin position="20"/>
        <end position="159"/>
    </location>
</feature>